<dbReference type="Proteomes" id="UP000765509">
    <property type="component" value="Unassembled WGS sequence"/>
</dbReference>
<organism evidence="2 3">
    <name type="scientific">Austropuccinia psidii MF-1</name>
    <dbReference type="NCBI Taxonomy" id="1389203"/>
    <lineage>
        <taxon>Eukaryota</taxon>
        <taxon>Fungi</taxon>
        <taxon>Dikarya</taxon>
        <taxon>Basidiomycota</taxon>
        <taxon>Pucciniomycotina</taxon>
        <taxon>Pucciniomycetes</taxon>
        <taxon>Pucciniales</taxon>
        <taxon>Sphaerophragmiaceae</taxon>
        <taxon>Austropuccinia</taxon>
    </lineage>
</organism>
<sequence length="117" mass="13336">MSKTFKGGHELSITHQEIFGSAKETRTFRRINCLKSETHGQKDKELVEEPNFLIHRPKEGTRNNNIFGERRAIPSPSFNPAPEQSKDKAKVPQRKKKGLKNYQGKGKQKSFGKGFPN</sequence>
<name>A0A9Q3GFM2_9BASI</name>
<evidence type="ECO:0000313" key="3">
    <source>
        <dbReference type="Proteomes" id="UP000765509"/>
    </source>
</evidence>
<feature type="compositionally biased region" description="Low complexity" evidence="1">
    <location>
        <begin position="103"/>
        <end position="117"/>
    </location>
</feature>
<proteinExistence type="predicted"/>
<evidence type="ECO:0000256" key="1">
    <source>
        <dbReference type="SAM" id="MobiDB-lite"/>
    </source>
</evidence>
<dbReference type="EMBL" id="AVOT02001047">
    <property type="protein sequence ID" value="MBW0465459.1"/>
    <property type="molecule type" value="Genomic_DNA"/>
</dbReference>
<reference evidence="2" key="1">
    <citation type="submission" date="2021-03" db="EMBL/GenBank/DDBJ databases">
        <title>Draft genome sequence of rust myrtle Austropuccinia psidii MF-1, a brazilian biotype.</title>
        <authorList>
            <person name="Quecine M.C."/>
            <person name="Pachon D.M.R."/>
            <person name="Bonatelli M.L."/>
            <person name="Correr F.H."/>
            <person name="Franceschini L.M."/>
            <person name="Leite T.F."/>
            <person name="Margarido G.R.A."/>
            <person name="Almeida C.A."/>
            <person name="Ferrarezi J.A."/>
            <person name="Labate C.A."/>
        </authorList>
    </citation>
    <scope>NUCLEOTIDE SEQUENCE</scope>
    <source>
        <strain evidence="2">MF-1</strain>
    </source>
</reference>
<dbReference type="AlphaFoldDB" id="A0A9Q3GFM2"/>
<keyword evidence="3" id="KW-1185">Reference proteome</keyword>
<gene>
    <name evidence="2" type="ORF">O181_005174</name>
</gene>
<evidence type="ECO:0000313" key="2">
    <source>
        <dbReference type="EMBL" id="MBW0465459.1"/>
    </source>
</evidence>
<accession>A0A9Q3GFM2</accession>
<comment type="caution">
    <text evidence="2">The sequence shown here is derived from an EMBL/GenBank/DDBJ whole genome shotgun (WGS) entry which is preliminary data.</text>
</comment>
<feature type="region of interest" description="Disordered" evidence="1">
    <location>
        <begin position="56"/>
        <end position="117"/>
    </location>
</feature>
<protein>
    <submittedName>
        <fullName evidence="2">Uncharacterized protein</fullName>
    </submittedName>
</protein>
<feature type="region of interest" description="Disordered" evidence="1">
    <location>
        <begin position="1"/>
        <end position="25"/>
    </location>
</feature>